<reference evidence="4 5" key="1">
    <citation type="journal article" date="2014" name="Genome Announc.">
        <title>Draft Genome Sequence of Propane- and Butane-Oxidizing Actinobacterium Rhodococcus ruber IEGM 231.</title>
        <authorList>
            <person name="Ivshina I.B."/>
            <person name="Kuyukina M.S."/>
            <person name="Krivoruchko A.V."/>
            <person name="Barbe V."/>
            <person name="Fischer C."/>
        </authorList>
    </citation>
    <scope>NUCLEOTIDE SEQUENCE [LARGE SCALE GENOMIC DNA]</scope>
</reference>
<evidence type="ECO:0000256" key="2">
    <source>
        <dbReference type="ARBA" id="ARBA00023163"/>
    </source>
</evidence>
<dbReference type="PIRSF" id="PIRSF036625">
    <property type="entry name" value="GAF_ANTAR"/>
    <property type="match status" value="1"/>
</dbReference>
<gene>
    <name evidence="4" type="ORF">RHRU231_90017</name>
</gene>
<keyword evidence="2" id="KW-0804">Transcription</keyword>
<accession>A0A098BUQ0</accession>
<protein>
    <submittedName>
        <fullName evidence="4">Putative RNA binding sensor regulator</fullName>
    </submittedName>
</protein>
<dbReference type="InterPro" id="IPR029016">
    <property type="entry name" value="GAF-like_dom_sf"/>
</dbReference>
<dbReference type="SMART" id="SM00065">
    <property type="entry name" value="GAF"/>
    <property type="match status" value="1"/>
</dbReference>
<evidence type="ECO:0000313" key="4">
    <source>
        <dbReference type="EMBL" id="CDZ91932.1"/>
    </source>
</evidence>
<name>A0A098BUQ0_9NOCA</name>
<organism evidence="4 5">
    <name type="scientific">Rhodococcus ruber</name>
    <dbReference type="NCBI Taxonomy" id="1830"/>
    <lineage>
        <taxon>Bacteria</taxon>
        <taxon>Bacillati</taxon>
        <taxon>Actinomycetota</taxon>
        <taxon>Actinomycetes</taxon>
        <taxon>Mycobacteriales</taxon>
        <taxon>Nocardiaceae</taxon>
        <taxon>Rhodococcus</taxon>
    </lineage>
</organism>
<feature type="domain" description="ANTAR" evidence="3">
    <location>
        <begin position="189"/>
        <end position="250"/>
    </location>
</feature>
<dbReference type="GO" id="GO:0003723">
    <property type="term" value="F:RNA binding"/>
    <property type="evidence" value="ECO:0007669"/>
    <property type="project" value="InterPro"/>
</dbReference>
<dbReference type="eggNOG" id="COG2203">
    <property type="taxonomic scope" value="Bacteria"/>
</dbReference>
<dbReference type="EMBL" id="CCSD01000105">
    <property type="protein sequence ID" value="CDZ91932.1"/>
    <property type="molecule type" value="Genomic_DNA"/>
</dbReference>
<dbReference type="PROSITE" id="PS50921">
    <property type="entry name" value="ANTAR"/>
    <property type="match status" value="1"/>
</dbReference>
<proteinExistence type="predicted"/>
<dbReference type="SUPFAM" id="SSF55781">
    <property type="entry name" value="GAF domain-like"/>
    <property type="match status" value="1"/>
</dbReference>
<dbReference type="InterPro" id="IPR003018">
    <property type="entry name" value="GAF"/>
</dbReference>
<dbReference type="Gene3D" id="1.10.10.10">
    <property type="entry name" value="Winged helix-like DNA-binding domain superfamily/Winged helix DNA-binding domain"/>
    <property type="match status" value="1"/>
</dbReference>
<evidence type="ECO:0000256" key="1">
    <source>
        <dbReference type="ARBA" id="ARBA00023015"/>
    </source>
</evidence>
<dbReference type="SMART" id="SM01012">
    <property type="entry name" value="ANTAR"/>
    <property type="match status" value="1"/>
</dbReference>
<dbReference type="Gene3D" id="3.30.450.40">
    <property type="match status" value="1"/>
</dbReference>
<dbReference type="InterPro" id="IPR005561">
    <property type="entry name" value="ANTAR"/>
</dbReference>
<dbReference type="InterPro" id="IPR012074">
    <property type="entry name" value="GAF_ANTAR"/>
</dbReference>
<dbReference type="Pfam" id="PF03861">
    <property type="entry name" value="ANTAR"/>
    <property type="match status" value="1"/>
</dbReference>
<dbReference type="Pfam" id="PF13185">
    <property type="entry name" value="GAF_2"/>
    <property type="match status" value="1"/>
</dbReference>
<sequence length="264" mass="28511">MLGSATTDEDAVVDGDMAGNNPLCGRVGEIAVALRRLSDSLDEGDELPELLRRLVDNVVKIVPDAGSAGVTVVRDGRLETEVCSNPLVYELDHAQFLAGAGLCLDAARSGRVVRADRAETRRRWPEFAERAEQFGTASSLAAPLRIDEETAGSFNLYSEHDHGFDSLDETLVEVFTTAVETALRQARRGARARAEIAQLGRALRSRPTIDRAVGIVMAARGLTAEEAFAVLVRQSQHENVKLRDIAARLVARPVPTGRPPRPGP</sequence>
<keyword evidence="1" id="KW-0805">Transcription regulation</keyword>
<evidence type="ECO:0000259" key="3">
    <source>
        <dbReference type="PROSITE" id="PS50921"/>
    </source>
</evidence>
<dbReference type="AlphaFoldDB" id="A0A098BUQ0"/>
<dbReference type="Proteomes" id="UP000042997">
    <property type="component" value="Unassembled WGS sequence"/>
</dbReference>
<dbReference type="InterPro" id="IPR036388">
    <property type="entry name" value="WH-like_DNA-bd_sf"/>
</dbReference>
<evidence type="ECO:0000313" key="5">
    <source>
        <dbReference type="Proteomes" id="UP000042997"/>
    </source>
</evidence>